<evidence type="ECO:0000256" key="1">
    <source>
        <dbReference type="ARBA" id="ARBA00022737"/>
    </source>
</evidence>
<organism evidence="4 5">
    <name type="scientific">Pelobacter propionicus (strain DSM 2379 / NBRC 103807 / OttBd1)</name>
    <dbReference type="NCBI Taxonomy" id="338966"/>
    <lineage>
        <taxon>Bacteria</taxon>
        <taxon>Pseudomonadati</taxon>
        <taxon>Thermodesulfobacteriota</taxon>
        <taxon>Desulfuromonadia</taxon>
        <taxon>Desulfuromonadales</taxon>
        <taxon>Desulfuromonadaceae</taxon>
        <taxon>Pelobacter</taxon>
    </lineage>
</organism>
<dbReference type="STRING" id="338966.Ppro_0646"/>
<dbReference type="InterPro" id="IPR051012">
    <property type="entry name" value="CellSynth/LPSAsmb/PSIAsmb"/>
</dbReference>
<feature type="repeat" description="TPR" evidence="3">
    <location>
        <begin position="479"/>
        <end position="512"/>
    </location>
</feature>
<dbReference type="PROSITE" id="PS50005">
    <property type="entry name" value="TPR"/>
    <property type="match status" value="2"/>
</dbReference>
<dbReference type="AlphaFoldDB" id="A1ALQ7"/>
<dbReference type="Pfam" id="PF14559">
    <property type="entry name" value="TPR_19"/>
    <property type="match status" value="2"/>
</dbReference>
<dbReference type="Pfam" id="PF13432">
    <property type="entry name" value="TPR_16"/>
    <property type="match status" value="1"/>
</dbReference>
<sequence length="611" mass="67007">MSSKKDKLIAEAQRYALRGQLDKAVKAYEQVVALDPSAINQRQRLAELLVKAGRIDNARNEFEEIGKYYTTNGYYLKAIAVYKKLQVMFPGDMDITLKLAELNEKHGLAANALAEYKQVYDYHEKNGNSDAALSVLEKMHAVDQQNVGIMLKLAEAYCQAGNRDESYDIFSRLATLLQERGDSAGLGRLNSRIQQLFPEKNGFMLDVLAGQVRGDAASTLGAVGALQTMLKSTPDDRRIWELVIEAYQRLDQPERVRIAYQHCIRFFSDEVSVQKGLLECLIAEKDLQEAISLLDRYEQNFIDKDALGDLRDIYRSLELVDPINMRVILGLKRTLTALGDGEGAAALNHKIDSLQTFSDSHAAVRTTDAAAGGMQPGVPSAESDGADQELELSLGEPETVGMEPSAAEPVAFDFSEPPELEVEIEIDEDSGPFAALSPDAAVPGVAEEAWLEAVEDVFDAAAGSERSVKFGSEVEITDAQSHYDLGVAFKEMGLFDEALNEFRQAADDPLRRVACLVLQGTCLREKGALEAAETVLRDLLRGELAVEDSCSVKYELALVCEAAGKSEEAASLLAEIDVAQPGFRDVRSRLDASGNKLSLDFSDEDLRGFDL</sequence>
<evidence type="ECO:0000256" key="2">
    <source>
        <dbReference type="ARBA" id="ARBA00022803"/>
    </source>
</evidence>
<keyword evidence="5" id="KW-1185">Reference proteome</keyword>
<dbReference type="InterPro" id="IPR011990">
    <property type="entry name" value="TPR-like_helical_dom_sf"/>
</dbReference>
<proteinExistence type="predicted"/>
<feature type="repeat" description="TPR" evidence="3">
    <location>
        <begin position="5"/>
        <end position="38"/>
    </location>
</feature>
<dbReference type="eggNOG" id="COG0457">
    <property type="taxonomic scope" value="Bacteria"/>
</dbReference>
<dbReference type="InterPro" id="IPR019734">
    <property type="entry name" value="TPR_rpt"/>
</dbReference>
<protein>
    <submittedName>
        <fullName evidence="4">Tetratricopeptide TPR_2 repeat protein</fullName>
    </submittedName>
</protein>
<dbReference type="OrthoDB" id="5482461at2"/>
<dbReference type="RefSeq" id="WP_011734590.1">
    <property type="nucleotide sequence ID" value="NC_008609.1"/>
</dbReference>
<name>A1ALQ7_PELPD</name>
<dbReference type="HOGENOM" id="CLU_367920_0_0_7"/>
<dbReference type="Proteomes" id="UP000006732">
    <property type="component" value="Chromosome"/>
</dbReference>
<evidence type="ECO:0000256" key="3">
    <source>
        <dbReference type="PROSITE-ProRule" id="PRU00339"/>
    </source>
</evidence>
<dbReference type="KEGG" id="ppd:Ppro_0646"/>
<reference evidence="4 5" key="1">
    <citation type="submission" date="2006-10" db="EMBL/GenBank/DDBJ databases">
        <title>Complete sequence of chromosome of Pelobacter propionicus DSM 2379.</title>
        <authorList>
            <consortium name="US DOE Joint Genome Institute"/>
            <person name="Copeland A."/>
            <person name="Lucas S."/>
            <person name="Lapidus A."/>
            <person name="Barry K."/>
            <person name="Detter J.C."/>
            <person name="Glavina del Rio T."/>
            <person name="Hammon N."/>
            <person name="Israni S."/>
            <person name="Dalin E."/>
            <person name="Tice H."/>
            <person name="Pitluck S."/>
            <person name="Saunders E."/>
            <person name="Brettin T."/>
            <person name="Bruce D."/>
            <person name="Han C."/>
            <person name="Tapia R."/>
            <person name="Schmutz J."/>
            <person name="Larimer F."/>
            <person name="Land M."/>
            <person name="Hauser L."/>
            <person name="Kyrpides N."/>
            <person name="Kim E."/>
            <person name="Lovley D."/>
            <person name="Richardson P."/>
        </authorList>
    </citation>
    <scope>NUCLEOTIDE SEQUENCE [LARGE SCALE GENOMIC DNA]</scope>
    <source>
        <strain evidence="5">DSM 2379 / NBRC 103807 / OttBd1</strain>
    </source>
</reference>
<dbReference type="Gene3D" id="1.25.40.10">
    <property type="entry name" value="Tetratricopeptide repeat domain"/>
    <property type="match status" value="4"/>
</dbReference>
<dbReference type="PANTHER" id="PTHR45586">
    <property type="entry name" value="TPR REPEAT-CONTAINING PROTEIN PA4667"/>
    <property type="match status" value="1"/>
</dbReference>
<dbReference type="EMBL" id="CP000482">
    <property type="protein sequence ID" value="ABK98277.1"/>
    <property type="molecule type" value="Genomic_DNA"/>
</dbReference>
<dbReference type="PANTHER" id="PTHR45586:SF1">
    <property type="entry name" value="LIPOPOLYSACCHARIDE ASSEMBLY PROTEIN B"/>
    <property type="match status" value="1"/>
</dbReference>
<evidence type="ECO:0000313" key="5">
    <source>
        <dbReference type="Proteomes" id="UP000006732"/>
    </source>
</evidence>
<keyword evidence="1" id="KW-0677">Repeat</keyword>
<accession>A1ALQ7</accession>
<keyword evidence="2 3" id="KW-0802">TPR repeat</keyword>
<evidence type="ECO:0000313" key="4">
    <source>
        <dbReference type="EMBL" id="ABK98277.1"/>
    </source>
</evidence>
<gene>
    <name evidence="4" type="ordered locus">Ppro_0646</name>
</gene>
<dbReference type="SUPFAM" id="SSF48452">
    <property type="entry name" value="TPR-like"/>
    <property type="match status" value="3"/>
</dbReference>